<dbReference type="OrthoDB" id="1901839at2759"/>
<protein>
    <submittedName>
        <fullName evidence="2">Putative ATP-binding cassette sub-family E member 1</fullName>
    </submittedName>
</protein>
<keyword evidence="2" id="KW-0547">Nucleotide-binding</keyword>
<sequence length="256" mass="29310">MRSYLFVVDHDLSVVEYTSDIVNVVYGNGGVYGVVTLPMHVRDEDKNNIPIENLRFREYELSFKQQTRDEDGKEKPIQTGAKTHHPEIHQTIGPFEIVCESGTFQKGEIIVLLGENGTEKTTFLNLIAGIVILQQMEELKFQDSAYHSNPSIYTSVYQQPIQYDGMNQSTSSPPLGQTVTKENQSSNQNAQQTTGKEVKGPGKDKLTQQEKAALIEKERIEKEKIEKEKEKEKERERERIEREKEIERKGLQPILN</sequence>
<accession>A0A5J4UHJ6</accession>
<evidence type="ECO:0000256" key="1">
    <source>
        <dbReference type="SAM" id="MobiDB-lite"/>
    </source>
</evidence>
<dbReference type="Proteomes" id="UP000324800">
    <property type="component" value="Unassembled WGS sequence"/>
</dbReference>
<dbReference type="GO" id="GO:0005524">
    <property type="term" value="F:ATP binding"/>
    <property type="evidence" value="ECO:0007669"/>
    <property type="project" value="UniProtKB-KW"/>
</dbReference>
<dbReference type="InterPro" id="IPR013283">
    <property type="entry name" value="RLI1"/>
</dbReference>
<keyword evidence="2" id="KW-0067">ATP-binding</keyword>
<dbReference type="EMBL" id="SNRW01015803">
    <property type="protein sequence ID" value="KAA6370019.1"/>
    <property type="molecule type" value="Genomic_DNA"/>
</dbReference>
<feature type="compositionally biased region" description="Basic and acidic residues" evidence="1">
    <location>
        <begin position="196"/>
        <end position="250"/>
    </location>
</feature>
<feature type="region of interest" description="Disordered" evidence="1">
    <location>
        <begin position="164"/>
        <end position="256"/>
    </location>
</feature>
<reference evidence="2 3" key="1">
    <citation type="submission" date="2019-03" db="EMBL/GenBank/DDBJ databases">
        <title>Single cell metagenomics reveals metabolic interactions within the superorganism composed of flagellate Streblomastix strix and complex community of Bacteroidetes bacteria on its surface.</title>
        <authorList>
            <person name="Treitli S.C."/>
            <person name="Kolisko M."/>
            <person name="Husnik F."/>
            <person name="Keeling P."/>
            <person name="Hampl V."/>
        </authorList>
    </citation>
    <scope>NUCLEOTIDE SEQUENCE [LARGE SCALE GENOMIC DNA]</scope>
    <source>
        <strain evidence="2">ST1C</strain>
    </source>
</reference>
<dbReference type="AlphaFoldDB" id="A0A5J4UHJ6"/>
<proteinExistence type="predicted"/>
<organism evidence="2 3">
    <name type="scientific">Streblomastix strix</name>
    <dbReference type="NCBI Taxonomy" id="222440"/>
    <lineage>
        <taxon>Eukaryota</taxon>
        <taxon>Metamonada</taxon>
        <taxon>Preaxostyla</taxon>
        <taxon>Oxymonadida</taxon>
        <taxon>Streblomastigidae</taxon>
        <taxon>Streblomastix</taxon>
    </lineage>
</organism>
<dbReference type="PANTHER" id="PTHR19248">
    <property type="entry name" value="ATP-BINDING TRANSPORT PROTEIN-RELATED"/>
    <property type="match status" value="1"/>
</dbReference>
<name>A0A5J4UHJ6_9EUKA</name>
<feature type="compositionally biased region" description="Low complexity" evidence="1">
    <location>
        <begin position="183"/>
        <end position="192"/>
    </location>
</feature>
<feature type="compositionally biased region" description="Polar residues" evidence="1">
    <location>
        <begin position="164"/>
        <end position="182"/>
    </location>
</feature>
<dbReference type="Gene3D" id="3.40.50.300">
    <property type="entry name" value="P-loop containing nucleotide triphosphate hydrolases"/>
    <property type="match status" value="1"/>
</dbReference>
<dbReference type="InterPro" id="IPR027417">
    <property type="entry name" value="P-loop_NTPase"/>
</dbReference>
<evidence type="ECO:0000313" key="2">
    <source>
        <dbReference type="EMBL" id="KAA6370019.1"/>
    </source>
</evidence>
<comment type="caution">
    <text evidence="2">The sequence shown here is derived from an EMBL/GenBank/DDBJ whole genome shotgun (WGS) entry which is preliminary data.</text>
</comment>
<dbReference type="SUPFAM" id="SSF52540">
    <property type="entry name" value="P-loop containing nucleoside triphosphate hydrolases"/>
    <property type="match status" value="2"/>
</dbReference>
<gene>
    <name evidence="2" type="ORF">EZS28_034454</name>
</gene>
<evidence type="ECO:0000313" key="3">
    <source>
        <dbReference type="Proteomes" id="UP000324800"/>
    </source>
</evidence>